<keyword evidence="4" id="KW-1185">Reference proteome</keyword>
<dbReference type="Pfam" id="PF00326">
    <property type="entry name" value="Peptidase_S9"/>
    <property type="match status" value="1"/>
</dbReference>
<dbReference type="SUPFAM" id="SSF82171">
    <property type="entry name" value="DPP6 N-terminal domain-like"/>
    <property type="match status" value="1"/>
</dbReference>
<dbReference type="InterPro" id="IPR029058">
    <property type="entry name" value="AB_hydrolase_fold"/>
</dbReference>
<dbReference type="InterPro" id="IPR011042">
    <property type="entry name" value="6-blade_b-propeller_TolB-like"/>
</dbReference>
<evidence type="ECO:0000313" key="4">
    <source>
        <dbReference type="Proteomes" id="UP001259572"/>
    </source>
</evidence>
<evidence type="ECO:0000313" key="3">
    <source>
        <dbReference type="EMBL" id="MDT9599878.1"/>
    </source>
</evidence>
<dbReference type="Gene3D" id="3.40.50.1820">
    <property type="entry name" value="alpha/beta hydrolase"/>
    <property type="match status" value="1"/>
</dbReference>
<dbReference type="EMBL" id="JAVUPU010000006">
    <property type="protein sequence ID" value="MDT9599878.1"/>
    <property type="molecule type" value="Genomic_DNA"/>
</dbReference>
<feature type="chain" id="PRO_5045175076" evidence="1">
    <location>
        <begin position="39"/>
        <end position="688"/>
    </location>
</feature>
<reference evidence="3 4" key="1">
    <citation type="submission" date="2023-05" db="EMBL/GenBank/DDBJ databases">
        <authorList>
            <person name="Guo Y."/>
        </authorList>
    </citation>
    <scope>NUCLEOTIDE SEQUENCE [LARGE SCALE GENOMIC DNA]</scope>
    <source>
        <strain evidence="3 4">GR2756</strain>
    </source>
</reference>
<dbReference type="Gene3D" id="2.120.10.30">
    <property type="entry name" value="TolB, C-terminal domain"/>
    <property type="match status" value="1"/>
</dbReference>
<name>A0ABU3QA59_9SPHN</name>
<comment type="caution">
    <text evidence="3">The sequence shown here is derived from an EMBL/GenBank/DDBJ whole genome shotgun (WGS) entry which is preliminary data.</text>
</comment>
<evidence type="ECO:0000256" key="1">
    <source>
        <dbReference type="SAM" id="SignalP"/>
    </source>
</evidence>
<dbReference type="InterPro" id="IPR053536">
    <property type="entry name" value="Lasso_peptide_isopeptidase"/>
</dbReference>
<dbReference type="NCBIfam" id="NF033523">
    <property type="entry name" value="lasso_peptidase"/>
    <property type="match status" value="1"/>
</dbReference>
<protein>
    <submittedName>
        <fullName evidence="3">Atxe2 family lasso peptide isopeptidase</fullName>
    </submittedName>
</protein>
<proteinExistence type="predicted"/>
<accession>A0ABU3QA59</accession>
<sequence>MRTRRSILITSGRLRLLQRVAMLTILLAPVASGEAAQAGGPTLRELVEVADIEALAPSPVGRMVAFRVQRPSVLGNSYAIDWYVADLATGRSSRVGDGGAPIYNDGVIESEAPVWSPDGRSFFHRALVDGVIGIWRTAVDGSGSRLVMAGDADVESLAAAPDGSSLIYVTGPTRDEILRAERREYDEGILIDESVDMSQNIYRGAWVHGRLGSQRLIGRWYSRDGLLWRAPRTRHRLEMRTLATTSEPEPAPGVEPLTIGSAPAALTATSASGDVATATGETAARSLSVRRSNGQSIACPAESCRNARIVALTWRPGQDSVLFTTADLHFRQKLHVWSLGTGLVRQLAAGEGLLSGGRQPQTPCAATAENLVCVAAGAASPPQVVRIDLDTRERTVLLDPNAGLRARGTPRVEYLSWRLADGRSTTGTIFFPSRPSETRAPVFLTYYYCPGYLRGGVGDEFPLLPLVDAGFVVGCLNMVPFERSADGVDLYRSAQASVESLLDMLERRGAIDRARVGMGGFSAGSEAAMWIAMNTDLLAAASISSPPYEPSAYWMGAMRGRDNPRVMREFMRAGPPDEDEERWRVFAPALNVARISTPLLMQFPAQEVRHAAELHARLSNTATPVEMYGFPEEAHVKIQPRHRYAVYRRNADWFRYWLQNYVDPDPARAEQYRRWEGLRLRQQRSAAE</sequence>
<evidence type="ECO:0000259" key="2">
    <source>
        <dbReference type="Pfam" id="PF00326"/>
    </source>
</evidence>
<gene>
    <name evidence="3" type="ORF">RQX22_13030</name>
</gene>
<dbReference type="SUPFAM" id="SSF53474">
    <property type="entry name" value="alpha/beta-Hydrolases"/>
    <property type="match status" value="1"/>
</dbReference>
<dbReference type="Proteomes" id="UP001259572">
    <property type="component" value="Unassembled WGS sequence"/>
</dbReference>
<keyword evidence="1" id="KW-0732">Signal</keyword>
<feature type="domain" description="Peptidase S9 prolyl oligopeptidase catalytic" evidence="2">
    <location>
        <begin position="502"/>
        <end position="659"/>
    </location>
</feature>
<feature type="signal peptide" evidence="1">
    <location>
        <begin position="1"/>
        <end position="38"/>
    </location>
</feature>
<dbReference type="InterPro" id="IPR001375">
    <property type="entry name" value="Peptidase_S9_cat"/>
</dbReference>
<organism evidence="3 4">
    <name type="scientific">Sphingosinicella rhizophila</name>
    <dbReference type="NCBI Taxonomy" id="3050082"/>
    <lineage>
        <taxon>Bacteria</taxon>
        <taxon>Pseudomonadati</taxon>
        <taxon>Pseudomonadota</taxon>
        <taxon>Alphaproteobacteria</taxon>
        <taxon>Sphingomonadales</taxon>
        <taxon>Sphingosinicellaceae</taxon>
        <taxon>Sphingosinicella</taxon>
    </lineage>
</organism>